<gene>
    <name evidence="2" type="ORF">CALCODRAFT_309232</name>
</gene>
<protein>
    <submittedName>
        <fullName evidence="2">Glycosyltransferase family 1 protein</fullName>
    </submittedName>
</protein>
<dbReference type="Pfam" id="PF00201">
    <property type="entry name" value="UDPGT"/>
    <property type="match status" value="1"/>
</dbReference>
<dbReference type="PANTHER" id="PTHR48045">
    <property type="entry name" value="UDP-GLYCOSYLTRANSFERASE 72B1"/>
    <property type="match status" value="1"/>
</dbReference>
<keyword evidence="3" id="KW-1185">Reference proteome</keyword>
<dbReference type="Gene3D" id="3.40.50.2000">
    <property type="entry name" value="Glycogen Phosphorylase B"/>
    <property type="match status" value="2"/>
</dbReference>
<evidence type="ECO:0000313" key="2">
    <source>
        <dbReference type="EMBL" id="KZT56738.1"/>
    </source>
</evidence>
<dbReference type="SUPFAM" id="SSF53756">
    <property type="entry name" value="UDP-Glycosyltransferase/glycogen phosphorylase"/>
    <property type="match status" value="1"/>
</dbReference>
<keyword evidence="1 2" id="KW-0808">Transferase</keyword>
<evidence type="ECO:0000256" key="1">
    <source>
        <dbReference type="ARBA" id="ARBA00022679"/>
    </source>
</evidence>
<dbReference type="GO" id="GO:0008194">
    <property type="term" value="F:UDP-glycosyltransferase activity"/>
    <property type="evidence" value="ECO:0007669"/>
    <property type="project" value="InterPro"/>
</dbReference>
<dbReference type="EMBL" id="KV423973">
    <property type="protein sequence ID" value="KZT56738.1"/>
    <property type="molecule type" value="Genomic_DNA"/>
</dbReference>
<dbReference type="AlphaFoldDB" id="A0A165FH35"/>
<dbReference type="InParanoid" id="A0A165FH35"/>
<name>A0A165FH35_9BASI</name>
<dbReference type="Proteomes" id="UP000076842">
    <property type="component" value="Unassembled WGS sequence"/>
</dbReference>
<organism evidence="2 3">
    <name type="scientific">Calocera cornea HHB12733</name>
    <dbReference type="NCBI Taxonomy" id="1353952"/>
    <lineage>
        <taxon>Eukaryota</taxon>
        <taxon>Fungi</taxon>
        <taxon>Dikarya</taxon>
        <taxon>Basidiomycota</taxon>
        <taxon>Agaricomycotina</taxon>
        <taxon>Dacrymycetes</taxon>
        <taxon>Dacrymycetales</taxon>
        <taxon>Dacrymycetaceae</taxon>
        <taxon>Calocera</taxon>
    </lineage>
</organism>
<sequence length="485" mass="53115">MQRQCDETERLSLLSRIRIIGVGNTLGPVNSITDARTRLFVADNMVPDVPGAFAAVMADECYVDGNSVKWEPVGCKPTLLIGDVLMGHVIVPLKLQYQIPLLVWMAGAASVFTRMSAPAKLGGLGQYQEEVEATFADEELRDGRTLDQIAEQTYSGSKWMGGNVVRVKGLPLHYQWEVSPQPAWLPISYPMYVAMISLLKVADGVMLGTVVDLEPEAFQGVIDFWGNDGKRDILALGPMIPREYFSTTDRSATAVSEVDQSKDECIKFLDSALEKYGAKSALYISFGTIAWPLVPSHIPTLIDVLLKVEPPMPFVITTPGSILAPLPAELVEKVHASGRGLIVDWAPQQAMLSHPALGWVLTHAGGNTIYECLTQGVPLIAWPLFGDQPIHALWLSQVIQVAYELVQTRTGRGAQKAYRGGLAGTEIEGTDKALSEEIEYVLELARGQDGKRIRRNAEKAREIIIDAVKPGAQVSQHLDVLKKYM</sequence>
<evidence type="ECO:0000313" key="3">
    <source>
        <dbReference type="Proteomes" id="UP000076842"/>
    </source>
</evidence>
<dbReference type="STRING" id="1353952.A0A165FH35"/>
<dbReference type="InterPro" id="IPR002213">
    <property type="entry name" value="UDP_glucos_trans"/>
</dbReference>
<reference evidence="2 3" key="1">
    <citation type="journal article" date="2016" name="Mol. Biol. Evol.">
        <title>Comparative Genomics of Early-Diverging Mushroom-Forming Fungi Provides Insights into the Origins of Lignocellulose Decay Capabilities.</title>
        <authorList>
            <person name="Nagy L.G."/>
            <person name="Riley R."/>
            <person name="Tritt A."/>
            <person name="Adam C."/>
            <person name="Daum C."/>
            <person name="Floudas D."/>
            <person name="Sun H."/>
            <person name="Yadav J.S."/>
            <person name="Pangilinan J."/>
            <person name="Larsson K.H."/>
            <person name="Matsuura K."/>
            <person name="Barry K."/>
            <person name="Labutti K."/>
            <person name="Kuo R."/>
            <person name="Ohm R.A."/>
            <person name="Bhattacharya S.S."/>
            <person name="Shirouzu T."/>
            <person name="Yoshinaga Y."/>
            <person name="Martin F.M."/>
            <person name="Grigoriev I.V."/>
            <person name="Hibbett D.S."/>
        </authorList>
    </citation>
    <scope>NUCLEOTIDE SEQUENCE [LARGE SCALE GENOMIC DNA]</scope>
    <source>
        <strain evidence="2 3">HHB12733</strain>
    </source>
</reference>
<proteinExistence type="predicted"/>
<accession>A0A165FH35</accession>
<dbReference type="PANTHER" id="PTHR48045:SF31">
    <property type="entry name" value="UDP-GLYCOSYLTRANSFERASE 76B1-LIKE"/>
    <property type="match status" value="1"/>
</dbReference>
<dbReference type="OrthoDB" id="5835829at2759"/>